<sequence>MYYLFRKNNFFIECENGGIFLKNGKGNIKISTPNVYELCKKIIELLDGETDLENSLSSIDNSKLKEFYHYFLKLLIERDFLIYSTKPIILKNLNINERKLIQYINDIDKLNLADESNMKIKLFSPSKYIVKIFNKIFCNSFKNIEIVSTIDNYIEINYFCKGKCLGKWFVYSDNADRIRAAKSLDLPNEVLINIDEKPLEFFRLIFSVIELPILWEINFGLNGYSEKDPFKNKYTLDLKLLQIK</sequence>
<proteinExistence type="predicted"/>
<organism evidence="1 2">
    <name type="scientific">Streptococcus pseudoporcinus</name>
    <dbReference type="NCBI Taxonomy" id="361101"/>
    <lineage>
        <taxon>Bacteria</taxon>
        <taxon>Bacillati</taxon>
        <taxon>Bacillota</taxon>
        <taxon>Bacilli</taxon>
        <taxon>Lactobacillales</taxon>
        <taxon>Streptococcaceae</taxon>
        <taxon>Streptococcus</taxon>
    </lineage>
</organism>
<accession>A0A4U9XVD7</accession>
<dbReference type="AlphaFoldDB" id="A0A4U9XVD7"/>
<reference evidence="1 2" key="1">
    <citation type="submission" date="2019-05" db="EMBL/GenBank/DDBJ databases">
        <authorList>
            <consortium name="Pathogen Informatics"/>
        </authorList>
    </citation>
    <scope>NUCLEOTIDE SEQUENCE [LARGE SCALE GENOMIC DNA]</scope>
    <source>
        <strain evidence="1 2">NCTC5386</strain>
    </source>
</reference>
<dbReference type="EMBL" id="CABEHT010000001">
    <property type="protein sequence ID" value="VTS16998.1"/>
    <property type="molecule type" value="Genomic_DNA"/>
</dbReference>
<gene>
    <name evidence="1" type="ORF">NCTC5386_01530</name>
</gene>
<protein>
    <submittedName>
        <fullName evidence="1">Uncharacterized protein</fullName>
    </submittedName>
</protein>
<dbReference type="RefSeq" id="WP_077353869.1">
    <property type="nucleotide sequence ID" value="NZ_CABEHT010000001.1"/>
</dbReference>
<evidence type="ECO:0000313" key="2">
    <source>
        <dbReference type="Proteomes" id="UP000394068"/>
    </source>
</evidence>
<evidence type="ECO:0000313" key="1">
    <source>
        <dbReference type="EMBL" id="VTS16998.1"/>
    </source>
</evidence>
<dbReference type="Proteomes" id="UP000394068">
    <property type="component" value="Unassembled WGS sequence"/>
</dbReference>
<name>A0A4U9XVD7_9STRE</name>